<dbReference type="Proteomes" id="UP000199623">
    <property type="component" value="Unassembled WGS sequence"/>
</dbReference>
<dbReference type="InterPro" id="IPR008914">
    <property type="entry name" value="PEBP"/>
</dbReference>
<protein>
    <recommendedName>
        <fullName evidence="4">Phospholipid-binding protein, PBP family</fullName>
    </recommendedName>
</protein>
<dbReference type="EMBL" id="FNCC01000001">
    <property type="protein sequence ID" value="SDF34675.1"/>
    <property type="molecule type" value="Genomic_DNA"/>
</dbReference>
<dbReference type="InterPro" id="IPR036610">
    <property type="entry name" value="PEBP-like_sf"/>
</dbReference>
<dbReference type="PANTHER" id="PTHR30289">
    <property type="entry name" value="UNCHARACTERIZED PROTEIN YBCL-RELATED"/>
    <property type="match status" value="1"/>
</dbReference>
<dbReference type="NCBIfam" id="TIGR00481">
    <property type="entry name" value="YbhB/YbcL family Raf kinase inhibitor-like protein"/>
    <property type="match status" value="1"/>
</dbReference>
<comment type="similarity">
    <text evidence="1">Belongs to the UPF0098 family.</text>
</comment>
<dbReference type="SUPFAM" id="SSF49777">
    <property type="entry name" value="PEBP-like"/>
    <property type="match status" value="1"/>
</dbReference>
<accession>A0A1G7KBW1</accession>
<evidence type="ECO:0008006" key="4">
    <source>
        <dbReference type="Google" id="ProtNLM"/>
    </source>
</evidence>
<organism evidence="2 3">
    <name type="scientific">Lentzea fradiae</name>
    <dbReference type="NCBI Taxonomy" id="200378"/>
    <lineage>
        <taxon>Bacteria</taxon>
        <taxon>Bacillati</taxon>
        <taxon>Actinomycetota</taxon>
        <taxon>Actinomycetes</taxon>
        <taxon>Pseudonocardiales</taxon>
        <taxon>Pseudonocardiaceae</taxon>
        <taxon>Lentzea</taxon>
    </lineage>
</organism>
<evidence type="ECO:0000256" key="1">
    <source>
        <dbReference type="ARBA" id="ARBA00007120"/>
    </source>
</evidence>
<proteinExistence type="inferred from homology"/>
<sequence length="172" mass="17686">MHDPFASLPPVPSFELTSADVTADSPLPPAQYAAMSGRPGAADVSPQLSWSGFPEETKSFVVTMFDPDAPTPSGFWHWVLADVPASVTGLASGATPPAPAFHVANDARVQGYLGAAPPAGTKHRYVIAVHALDVESVVPSGVNAESTPAMLSFAILGNTLARAVLVPWGGDA</sequence>
<dbReference type="CDD" id="cd00865">
    <property type="entry name" value="PEBP_bact_arch"/>
    <property type="match status" value="1"/>
</dbReference>
<reference evidence="3" key="1">
    <citation type="submission" date="2016-10" db="EMBL/GenBank/DDBJ databases">
        <authorList>
            <person name="Varghese N."/>
            <person name="Submissions S."/>
        </authorList>
    </citation>
    <scope>NUCLEOTIDE SEQUENCE [LARGE SCALE GENOMIC DNA]</scope>
    <source>
        <strain evidence="3">CGMCC 4.3506</strain>
    </source>
</reference>
<dbReference type="Pfam" id="PF01161">
    <property type="entry name" value="PBP"/>
    <property type="match status" value="1"/>
</dbReference>
<dbReference type="Gene3D" id="3.90.280.10">
    <property type="entry name" value="PEBP-like"/>
    <property type="match status" value="1"/>
</dbReference>
<dbReference type="PANTHER" id="PTHR30289:SF1">
    <property type="entry name" value="PEBP (PHOSPHATIDYLETHANOLAMINE-BINDING PROTEIN) FAMILY PROTEIN"/>
    <property type="match status" value="1"/>
</dbReference>
<dbReference type="OrthoDB" id="9797506at2"/>
<evidence type="ECO:0000313" key="2">
    <source>
        <dbReference type="EMBL" id="SDF34675.1"/>
    </source>
</evidence>
<dbReference type="RefSeq" id="WP_090044527.1">
    <property type="nucleotide sequence ID" value="NZ_FNCC01000001.1"/>
</dbReference>
<evidence type="ECO:0000313" key="3">
    <source>
        <dbReference type="Proteomes" id="UP000199623"/>
    </source>
</evidence>
<dbReference type="STRING" id="200378.SAMN05216553_101195"/>
<keyword evidence="3" id="KW-1185">Reference proteome</keyword>
<dbReference type="AlphaFoldDB" id="A0A1G7KBW1"/>
<name>A0A1G7KBW1_9PSEU</name>
<dbReference type="InterPro" id="IPR005247">
    <property type="entry name" value="YbhB_YbcL/LppC-like"/>
</dbReference>
<gene>
    <name evidence="2" type="ORF">SAMN05216553_101195</name>
</gene>